<evidence type="ECO:0000313" key="5">
    <source>
        <dbReference type="Proteomes" id="UP000663838"/>
    </source>
</evidence>
<dbReference type="Pfam" id="PF26215">
    <property type="entry name" value="HTH_animal"/>
    <property type="match status" value="1"/>
</dbReference>
<name>A0A821T675_9BILA</name>
<feature type="region of interest" description="Disordered" evidence="2">
    <location>
        <begin position="1"/>
        <end position="35"/>
    </location>
</feature>
<gene>
    <name evidence="4" type="ORF">TOA249_LOCUS28176</name>
</gene>
<feature type="coiled-coil region" evidence="1">
    <location>
        <begin position="266"/>
        <end position="300"/>
    </location>
</feature>
<dbReference type="PROSITE" id="PS50878">
    <property type="entry name" value="RT_POL"/>
    <property type="match status" value="1"/>
</dbReference>
<protein>
    <recommendedName>
        <fullName evidence="3">Reverse transcriptase domain-containing protein</fullName>
    </recommendedName>
</protein>
<dbReference type="InterPro" id="IPR058912">
    <property type="entry name" value="HTH_animal"/>
</dbReference>
<dbReference type="AlphaFoldDB" id="A0A821T675"/>
<dbReference type="EMBL" id="CAJOBS010003823">
    <property type="protein sequence ID" value="CAF4866986.1"/>
    <property type="molecule type" value="Genomic_DNA"/>
</dbReference>
<evidence type="ECO:0000256" key="2">
    <source>
        <dbReference type="SAM" id="MobiDB-lite"/>
    </source>
</evidence>
<evidence type="ECO:0000259" key="3">
    <source>
        <dbReference type="PROSITE" id="PS50878"/>
    </source>
</evidence>
<reference evidence="4" key="1">
    <citation type="submission" date="2021-02" db="EMBL/GenBank/DDBJ databases">
        <authorList>
            <person name="Nowell W R."/>
        </authorList>
    </citation>
    <scope>NUCLEOTIDE SEQUENCE</scope>
</reference>
<dbReference type="PANTHER" id="PTHR21301">
    <property type="entry name" value="REVERSE TRANSCRIPTASE"/>
    <property type="match status" value="1"/>
</dbReference>
<accession>A0A821T675</accession>
<dbReference type="InterPro" id="IPR000477">
    <property type="entry name" value="RT_dom"/>
</dbReference>
<evidence type="ECO:0000256" key="1">
    <source>
        <dbReference type="SAM" id="Coils"/>
    </source>
</evidence>
<keyword evidence="1" id="KW-0175">Coiled coil</keyword>
<evidence type="ECO:0000313" key="4">
    <source>
        <dbReference type="EMBL" id="CAF4866986.1"/>
    </source>
</evidence>
<dbReference type="Proteomes" id="UP000663838">
    <property type="component" value="Unassembled WGS sequence"/>
</dbReference>
<feature type="domain" description="Reverse transcriptase" evidence="3">
    <location>
        <begin position="552"/>
        <end position="819"/>
    </location>
</feature>
<sequence length="895" mass="106648">MSQSSISQGVFKKMKDSQIETKSPIDNNSDRLNENDDISFHKPSRYLKMPRKFLLNSLRLQLNCSIKRKKEQRFTLSRLELFDKQFCLHQIHHLYQKYLNFGLQYQIWSDDIVQIMESTESDKIQKSLEEYLILLKNRSNQHENELIIQLSSCPTTLHSLEMIDQRLKKLVRLHHIDLVRTVNYQKHKLKDIIYEKRLFNQLSSYHLAEVQHQAIDQITTIRKKQLKIFEDLTIFEQPIICHSLPKTFDDIPIVTYQNLFGNEANKIMQELKRRKLNDQLKNYELKLQDYEDLYQTEINIFESKLIQTSLNHQHIQADIFMTLLKCYFTHHTNRLIRQIRYKEACLHVKLVRQHRRHLLLKQQIVDVYPQIIVDVPKISLNRLQLDYLSKSRPNYIRSNQSSLHSYKHQEKHVQQEHKNIMNVITRYLICEHHIPLTATIIREFSQQLEASLHQQYMIPLSYLNISRTRKELKLMKSIQHRLKKGNYNLRVTDKSGVFHIGNSVDYEKKAEAYRQKTGTYIELDSNPLWSVFDKVIFFLNHLRSKKYILSWQLDKMMPKREKIQLAYLYFIPKSHKAGTPLRPIVSSMNMPTTGISKFLDKLIRPIFDKHARSTTIIDGVDLIHRLEAYTTNGHLIPKTYLCTFDITDLYTMLPQEESLDILIEFLLQYDYQKVQNIPIDIIRKLALIVIKENVFVYENKLYRQVIGGAMGSEFTLTLANIFMWKWEKQLVHRLKVSNEIYGRYLTWFIEECTLHIMSHFRYVDDIFFTSNDSLECIDQMLDEANNFHPNIKLVRQIGRSVPFLDVLIENRKGTLTTSVYHKEAAEPYVVPFGSDHPGHVFRNTVDTAITRAVRYSTTLFEFEEEIRQMKRMFLYNGYSPRHIYRRSLHYSVNIY</sequence>
<dbReference type="PANTHER" id="PTHR21301:SF10">
    <property type="entry name" value="REVERSE TRANSCRIPTASE DOMAIN-CONTAINING PROTEIN"/>
    <property type="match status" value="1"/>
</dbReference>
<proteinExistence type="predicted"/>
<comment type="caution">
    <text evidence="4">The sequence shown here is derived from an EMBL/GenBank/DDBJ whole genome shotgun (WGS) entry which is preliminary data.</text>
</comment>
<organism evidence="4 5">
    <name type="scientific">Rotaria socialis</name>
    <dbReference type="NCBI Taxonomy" id="392032"/>
    <lineage>
        <taxon>Eukaryota</taxon>
        <taxon>Metazoa</taxon>
        <taxon>Spiralia</taxon>
        <taxon>Gnathifera</taxon>
        <taxon>Rotifera</taxon>
        <taxon>Eurotatoria</taxon>
        <taxon>Bdelloidea</taxon>
        <taxon>Philodinida</taxon>
        <taxon>Philodinidae</taxon>
        <taxon>Rotaria</taxon>
    </lineage>
</organism>